<dbReference type="ExpressionAtlas" id="A5C6Y9">
    <property type="expression patterns" value="baseline and differential"/>
</dbReference>
<accession>A5C6Y9</accession>
<dbReference type="SUPFAM" id="SSF52058">
    <property type="entry name" value="L domain-like"/>
    <property type="match status" value="1"/>
</dbReference>
<protein>
    <recommendedName>
        <fullName evidence="8">Disease resistance protein</fullName>
    </recommendedName>
</protein>
<evidence type="ECO:0000259" key="6">
    <source>
        <dbReference type="Pfam" id="PF23598"/>
    </source>
</evidence>
<evidence type="ECO:0000256" key="1">
    <source>
        <dbReference type="ARBA" id="ARBA00022614"/>
    </source>
</evidence>
<evidence type="ECO:0008006" key="8">
    <source>
        <dbReference type="Google" id="ProtNLM"/>
    </source>
</evidence>
<feature type="domain" description="Disease resistance R13L4/SHOC-2-like LRR" evidence="6">
    <location>
        <begin position="271"/>
        <end position="427"/>
    </location>
</feature>
<feature type="region of interest" description="Disordered" evidence="4">
    <location>
        <begin position="748"/>
        <end position="774"/>
    </location>
</feature>
<evidence type="ECO:0000256" key="4">
    <source>
        <dbReference type="SAM" id="MobiDB-lite"/>
    </source>
</evidence>
<evidence type="ECO:0000313" key="7">
    <source>
        <dbReference type="EMBL" id="CAN62148.1"/>
    </source>
</evidence>
<dbReference type="Pfam" id="PF23247">
    <property type="entry name" value="LRR_RPS2"/>
    <property type="match status" value="1"/>
</dbReference>
<evidence type="ECO:0000259" key="5">
    <source>
        <dbReference type="Pfam" id="PF23247"/>
    </source>
</evidence>
<organism evidence="7">
    <name type="scientific">Vitis vinifera</name>
    <name type="common">Grape</name>
    <dbReference type="NCBI Taxonomy" id="29760"/>
    <lineage>
        <taxon>Eukaryota</taxon>
        <taxon>Viridiplantae</taxon>
        <taxon>Streptophyta</taxon>
        <taxon>Embryophyta</taxon>
        <taxon>Tracheophyta</taxon>
        <taxon>Spermatophyta</taxon>
        <taxon>Magnoliopsida</taxon>
        <taxon>eudicotyledons</taxon>
        <taxon>Gunneridae</taxon>
        <taxon>Pentapetalae</taxon>
        <taxon>rosids</taxon>
        <taxon>Vitales</taxon>
        <taxon>Vitaceae</taxon>
        <taxon>Viteae</taxon>
        <taxon>Vitis</taxon>
    </lineage>
</organism>
<evidence type="ECO:0000256" key="2">
    <source>
        <dbReference type="ARBA" id="ARBA00022737"/>
    </source>
</evidence>
<dbReference type="PANTHER" id="PTHR33463">
    <property type="entry name" value="NB-ARC DOMAIN-CONTAINING PROTEIN-RELATED"/>
    <property type="match status" value="1"/>
</dbReference>
<name>A5C6Y9_VITVI</name>
<keyword evidence="1" id="KW-0433">Leucine-rich repeat</keyword>
<dbReference type="SMART" id="SM00369">
    <property type="entry name" value="LRR_TYP"/>
    <property type="match status" value="2"/>
</dbReference>
<dbReference type="Gene3D" id="3.80.10.10">
    <property type="entry name" value="Ribonuclease Inhibitor"/>
    <property type="match status" value="2"/>
</dbReference>
<gene>
    <name evidence="7" type="ORF">VITISV_033092</name>
</gene>
<dbReference type="Pfam" id="PF23598">
    <property type="entry name" value="LRR_14"/>
    <property type="match status" value="1"/>
</dbReference>
<dbReference type="PANTHER" id="PTHR33463:SF179">
    <property type="entry name" value="NB-ARC DOMAIN-CONTAINING PROTEIN"/>
    <property type="match status" value="1"/>
</dbReference>
<feature type="domain" description="Disease resistance protein At4g27190-like leucine-rich repeats" evidence="5">
    <location>
        <begin position="509"/>
        <end position="609"/>
    </location>
</feature>
<sequence length="774" mass="89248">MKRKRNLQHLFFSINHLLDHSIHDIEAYIPPGMIEEMEKETLESRTLEKEVCSLAINFATRQILEYIEIPEFQRIGISGVNDTRVVSRLRSLQWMRKKFNIIILVNALRCRTVTDIEDSIDWIRWGLGGGTQVQQSRNVKYCAFYLEREGTKKVVLIERWIKGGLIGTLDEGDEIIRNLVNALLLDSFQNDNSVRMRDEIREELIKLFRIEMNPMLLELGGRGLREAPKDEAWKEVDRILLMNNKISKLPKNPCCPKLIILLLQVNHHLRVIPPLFFQSMPVLQILDLSHTRIRCLPRSLFKLVLLRKFFLRGCELFMELPPEVGELSHLEVLDLEGTEIINLPATVGKLTNLRCLKVSFYGHDYNSRRNCQLDRVIPNNVIANLLQLEELSMDVNPDDERWNVTAKDIVKEICSLNHLEILKFYLPKVILLNDLMSTGLNSSLVHYRFTIGSYMKRIISRLPIEVLVKFEEEERCLKYVNGEGVPTEVKELLQHTTALFLHRHLTLVSLSEFGIENMKNLKFCVLGECDEIGTIVDANNRDLVLESLEYLSLYYMKNLRSIWREPLGWNSLSNLKVLALYSCPQLTTILTIRVLKNVYNLEELLVEDCPKINSILTHEVAAEDLPLLMGCLPNLKKISLHYMPKLVTIFGGILIAPSLEWLSLYDCPNLKSLSHEEVGSNNLKLIIGEADWWSTLRWEKSECFQPSKLDSIFFPIERDTDFTTRLAEINDQLPALMQETKLSQQSAEKKKGPVLGHLSVNSHSPDGNLLIQAR</sequence>
<reference evidence="7" key="1">
    <citation type="journal article" date="2007" name="PLoS ONE">
        <title>The first genome sequence of an elite grapevine cultivar (Pinot noir Vitis vinifera L.): coping with a highly heterozygous genome.</title>
        <authorList>
            <person name="Velasco R."/>
            <person name="Zharkikh A."/>
            <person name="Troggio M."/>
            <person name="Cartwright D.A."/>
            <person name="Cestaro A."/>
            <person name="Pruss D."/>
            <person name="Pindo M."/>
            <person name="FitzGerald L.M."/>
            <person name="Vezzulli S."/>
            <person name="Reid J."/>
            <person name="Malacarne G."/>
            <person name="Iliev D."/>
            <person name="Coppola G."/>
            <person name="Wardell B."/>
            <person name="Micheletti D."/>
            <person name="Macalma T."/>
            <person name="Facci M."/>
            <person name="Mitchell J.T."/>
            <person name="Perazzolli M."/>
            <person name="Eldredge G."/>
            <person name="Gatto P."/>
            <person name="Oyzerski R."/>
            <person name="Moretto M."/>
            <person name="Gutin N."/>
            <person name="Stefanini M."/>
            <person name="Chen Y."/>
            <person name="Segala C."/>
            <person name="Davenport C."/>
            <person name="Dematte L."/>
            <person name="Mraz A."/>
            <person name="Battilana J."/>
            <person name="Stormo K."/>
            <person name="Costa F."/>
            <person name="Tao Q."/>
            <person name="Si-Ammour A."/>
            <person name="Harkins T."/>
            <person name="Lackey A."/>
            <person name="Perbost C."/>
            <person name="Taillon B."/>
            <person name="Stella A."/>
            <person name="Solovyev V."/>
            <person name="Fawcett J.A."/>
            <person name="Sterck L."/>
            <person name="Vandepoele K."/>
            <person name="Grando S.M."/>
            <person name="Toppo S."/>
            <person name="Moser C."/>
            <person name="Lanchbury J."/>
            <person name="Bogden R."/>
            <person name="Skolnick M."/>
            <person name="Sgaramella V."/>
            <person name="Bhatnagar S.K."/>
            <person name="Fontana P."/>
            <person name="Gutin A."/>
            <person name="Van de Peer Y."/>
            <person name="Salamini F."/>
            <person name="Viola R."/>
        </authorList>
    </citation>
    <scope>NUCLEOTIDE SEQUENCE</scope>
</reference>
<dbReference type="InterPro" id="IPR055414">
    <property type="entry name" value="LRR_R13L4/SHOC2-like"/>
</dbReference>
<dbReference type="InterPro" id="IPR032675">
    <property type="entry name" value="LRR_dom_sf"/>
</dbReference>
<proteinExistence type="predicted"/>
<evidence type="ECO:0000256" key="3">
    <source>
        <dbReference type="ARBA" id="ARBA00022821"/>
    </source>
</evidence>
<dbReference type="AlphaFoldDB" id="A5C6Y9"/>
<dbReference type="EMBL" id="AM484467">
    <property type="protein sequence ID" value="CAN62148.1"/>
    <property type="molecule type" value="Genomic_DNA"/>
</dbReference>
<dbReference type="InterPro" id="IPR057135">
    <property type="entry name" value="At4g27190-like_LRR"/>
</dbReference>
<dbReference type="InterPro" id="IPR050905">
    <property type="entry name" value="Plant_NBS-LRR"/>
</dbReference>
<keyword evidence="3" id="KW-0611">Plant defense</keyword>
<dbReference type="InterPro" id="IPR003591">
    <property type="entry name" value="Leu-rich_rpt_typical-subtyp"/>
</dbReference>
<keyword evidence="2" id="KW-0677">Repeat</keyword>